<dbReference type="FunFam" id="2.60.40.10:FF:000878">
    <property type="entry name" value="T cell receptor alpha variable 38-1"/>
    <property type="match status" value="2"/>
</dbReference>
<evidence type="ECO:0000256" key="1">
    <source>
        <dbReference type="ARBA" id="ARBA00004236"/>
    </source>
</evidence>
<keyword evidence="3" id="KW-0732">Signal</keyword>
<keyword evidence="7" id="KW-1015">Disulfide bond</keyword>
<dbReference type="InterPro" id="IPR007110">
    <property type="entry name" value="Ig-like_dom"/>
</dbReference>
<dbReference type="SMART" id="SM00406">
    <property type="entry name" value="IGv"/>
    <property type="match status" value="2"/>
</dbReference>
<dbReference type="Gene3D" id="2.60.40.10">
    <property type="entry name" value="Immunoglobulins"/>
    <property type="match status" value="2"/>
</dbReference>
<keyword evidence="5" id="KW-1064">Adaptive immunity</keyword>
<dbReference type="InterPro" id="IPR036179">
    <property type="entry name" value="Ig-like_dom_sf"/>
</dbReference>
<dbReference type="SUPFAM" id="SSF48726">
    <property type="entry name" value="Immunoglobulin"/>
    <property type="match status" value="2"/>
</dbReference>
<name>A0A8C8ZEW0_PROSS</name>
<evidence type="ECO:0000256" key="10">
    <source>
        <dbReference type="ARBA" id="ARBA00043266"/>
    </source>
</evidence>
<evidence type="ECO:0000256" key="4">
    <source>
        <dbReference type="ARBA" id="ARBA00022859"/>
    </source>
</evidence>
<proteinExistence type="predicted"/>
<keyword evidence="2" id="KW-1003">Cell membrane</keyword>
<protein>
    <recommendedName>
        <fullName evidence="11">Ig-like domain-containing protein</fullName>
    </recommendedName>
</protein>
<feature type="domain" description="Ig-like" evidence="11">
    <location>
        <begin position="109"/>
        <end position="200"/>
    </location>
</feature>
<dbReference type="Proteomes" id="UP000694414">
    <property type="component" value="Unplaced"/>
</dbReference>
<dbReference type="GeneTree" id="ENSGT00940000160147"/>
<dbReference type="InterPro" id="IPR051287">
    <property type="entry name" value="TCR_variable_region"/>
</dbReference>
<dbReference type="PANTHER" id="PTHR19367:SF47">
    <property type="entry name" value="IG-LIKE DOMAIN-CONTAINING PROTEIN"/>
    <property type="match status" value="1"/>
</dbReference>
<keyword evidence="13" id="KW-1185">Reference proteome</keyword>
<evidence type="ECO:0000256" key="8">
    <source>
        <dbReference type="ARBA" id="ARBA00023170"/>
    </source>
</evidence>
<feature type="domain" description="Ig-like" evidence="11">
    <location>
        <begin position="2"/>
        <end position="108"/>
    </location>
</feature>
<keyword evidence="8" id="KW-0675">Receptor</keyword>
<keyword evidence="9" id="KW-0393">Immunoglobulin domain</keyword>
<dbReference type="InterPro" id="IPR003599">
    <property type="entry name" value="Ig_sub"/>
</dbReference>
<reference evidence="12" key="2">
    <citation type="submission" date="2025-09" db="UniProtKB">
        <authorList>
            <consortium name="Ensembl"/>
        </authorList>
    </citation>
    <scope>IDENTIFICATION</scope>
</reference>
<evidence type="ECO:0000313" key="13">
    <source>
        <dbReference type="Proteomes" id="UP000694414"/>
    </source>
</evidence>
<comment type="subcellular location">
    <subcellularLocation>
        <location evidence="1">Cell membrane</location>
    </subcellularLocation>
</comment>
<dbReference type="GO" id="GO:0042101">
    <property type="term" value="C:T cell receptor complex"/>
    <property type="evidence" value="ECO:0007669"/>
    <property type="project" value="UniProtKB-KW"/>
</dbReference>
<dbReference type="GO" id="GO:0002250">
    <property type="term" value="P:adaptive immune response"/>
    <property type="evidence" value="ECO:0007669"/>
    <property type="project" value="UniProtKB-KW"/>
</dbReference>
<reference evidence="12" key="1">
    <citation type="submission" date="2025-08" db="UniProtKB">
        <authorList>
            <consortium name="Ensembl"/>
        </authorList>
    </citation>
    <scope>IDENTIFICATION</scope>
</reference>
<keyword evidence="10" id="KW-1279">T cell receptor</keyword>
<dbReference type="Pfam" id="PF07686">
    <property type="entry name" value="V-set"/>
    <property type="match status" value="1"/>
</dbReference>
<evidence type="ECO:0000256" key="5">
    <source>
        <dbReference type="ARBA" id="ARBA00023130"/>
    </source>
</evidence>
<dbReference type="Ensembl" id="ENSPSMT00000020675.1">
    <property type="protein sequence ID" value="ENSPSMP00000017799.1"/>
    <property type="gene ID" value="ENSPSMG00000012659.1"/>
</dbReference>
<accession>A0A8C8ZEW0</accession>
<dbReference type="AlphaFoldDB" id="A0A8C8ZEW0"/>
<evidence type="ECO:0000256" key="6">
    <source>
        <dbReference type="ARBA" id="ARBA00023136"/>
    </source>
</evidence>
<organism evidence="12 13">
    <name type="scientific">Prolemur simus</name>
    <name type="common">Greater bamboo lemur</name>
    <name type="synonym">Hapalemur simus</name>
    <dbReference type="NCBI Taxonomy" id="1328070"/>
    <lineage>
        <taxon>Eukaryota</taxon>
        <taxon>Metazoa</taxon>
        <taxon>Chordata</taxon>
        <taxon>Craniata</taxon>
        <taxon>Vertebrata</taxon>
        <taxon>Euteleostomi</taxon>
        <taxon>Mammalia</taxon>
        <taxon>Eutheria</taxon>
        <taxon>Euarchontoglires</taxon>
        <taxon>Primates</taxon>
        <taxon>Strepsirrhini</taxon>
        <taxon>Lemuriformes</taxon>
        <taxon>Lemuridae</taxon>
        <taxon>Prolemur</taxon>
    </lineage>
</organism>
<dbReference type="InterPro" id="IPR013783">
    <property type="entry name" value="Ig-like_fold"/>
</dbReference>
<evidence type="ECO:0000259" key="11">
    <source>
        <dbReference type="PROSITE" id="PS50835"/>
    </source>
</evidence>
<dbReference type="SMART" id="SM00409">
    <property type="entry name" value="IG"/>
    <property type="match status" value="2"/>
</dbReference>
<evidence type="ECO:0000256" key="9">
    <source>
        <dbReference type="ARBA" id="ARBA00023319"/>
    </source>
</evidence>
<dbReference type="InterPro" id="IPR013106">
    <property type="entry name" value="Ig_V-set"/>
</dbReference>
<keyword evidence="4" id="KW-0391">Immunity</keyword>
<evidence type="ECO:0000256" key="2">
    <source>
        <dbReference type="ARBA" id="ARBA00022475"/>
    </source>
</evidence>
<sequence>AQTVTQSQPETSVQEAETVTLDCTYATSESNYYLFWYKQPPSRQMILIIRQEAYKQQNATENRFSVNFQKAAKSFSLKISDSQLGDAAMYFCAFMVHTTVTQSQPKMSVRRGETVTLDCTYATSVNYYYLYWHKQTPSGQMILVISQGSHDQQPARRSRVSVDFQKAAKLFSLRISDSRPEDAALYFCVFSERRPRRDKR</sequence>
<evidence type="ECO:0000256" key="7">
    <source>
        <dbReference type="ARBA" id="ARBA00023157"/>
    </source>
</evidence>
<keyword evidence="6" id="KW-0472">Membrane</keyword>
<dbReference type="PANTHER" id="PTHR19367">
    <property type="entry name" value="T-CELL RECEPTOR ALPHA CHAIN V REGION"/>
    <property type="match status" value="1"/>
</dbReference>
<dbReference type="PROSITE" id="PS50835">
    <property type="entry name" value="IG_LIKE"/>
    <property type="match status" value="2"/>
</dbReference>
<evidence type="ECO:0000256" key="3">
    <source>
        <dbReference type="ARBA" id="ARBA00022729"/>
    </source>
</evidence>
<evidence type="ECO:0000313" key="12">
    <source>
        <dbReference type="Ensembl" id="ENSPSMP00000017799.1"/>
    </source>
</evidence>